<protein>
    <recommendedName>
        <fullName evidence="7">Penicillin-binding protein 2</fullName>
    </recommendedName>
</protein>
<evidence type="ECO:0000313" key="6">
    <source>
        <dbReference type="Proteomes" id="UP000229112"/>
    </source>
</evidence>
<dbReference type="Pfam" id="PF03717">
    <property type="entry name" value="PBP_dimer"/>
    <property type="match status" value="1"/>
</dbReference>
<dbReference type="GO" id="GO:0071555">
    <property type="term" value="P:cell wall organization"/>
    <property type="evidence" value="ECO:0007669"/>
    <property type="project" value="TreeGrafter"/>
</dbReference>
<evidence type="ECO:0000259" key="3">
    <source>
        <dbReference type="Pfam" id="PF00905"/>
    </source>
</evidence>
<dbReference type="InterPro" id="IPR050515">
    <property type="entry name" value="Beta-lactam/transpept"/>
</dbReference>
<name>A0A2M6WKV4_9BACT</name>
<accession>A0A2M6WKV4</accession>
<feature type="domain" description="Penicillin-binding protein transpeptidase" evidence="3">
    <location>
        <begin position="230"/>
        <end position="516"/>
    </location>
</feature>
<evidence type="ECO:0000313" key="5">
    <source>
        <dbReference type="EMBL" id="PIT93403.1"/>
    </source>
</evidence>
<gene>
    <name evidence="5" type="ORF">COU06_00320</name>
</gene>
<keyword evidence="2" id="KW-0472">Membrane</keyword>
<comment type="caution">
    <text evidence="5">The sequence shown here is derived from an EMBL/GenBank/DDBJ whole genome shotgun (WGS) entry which is preliminary data.</text>
</comment>
<dbReference type="GO" id="GO:0008658">
    <property type="term" value="F:penicillin binding"/>
    <property type="evidence" value="ECO:0007669"/>
    <property type="project" value="InterPro"/>
</dbReference>
<dbReference type="GO" id="GO:0005886">
    <property type="term" value="C:plasma membrane"/>
    <property type="evidence" value="ECO:0007669"/>
    <property type="project" value="TreeGrafter"/>
</dbReference>
<dbReference type="Proteomes" id="UP000229112">
    <property type="component" value="Unassembled WGS sequence"/>
</dbReference>
<dbReference type="PANTHER" id="PTHR30627:SF1">
    <property type="entry name" value="PEPTIDOGLYCAN D,D-TRANSPEPTIDASE FTSI"/>
    <property type="match status" value="1"/>
</dbReference>
<dbReference type="Gene3D" id="3.40.710.10">
    <property type="entry name" value="DD-peptidase/beta-lactamase superfamily"/>
    <property type="match status" value="1"/>
</dbReference>
<dbReference type="SUPFAM" id="SSF56601">
    <property type="entry name" value="beta-lactamase/transpeptidase-like"/>
    <property type="match status" value="1"/>
</dbReference>
<evidence type="ECO:0000256" key="2">
    <source>
        <dbReference type="ARBA" id="ARBA00023136"/>
    </source>
</evidence>
<evidence type="ECO:0000259" key="4">
    <source>
        <dbReference type="Pfam" id="PF03717"/>
    </source>
</evidence>
<organism evidence="5 6">
    <name type="scientific">Candidatus Harrisonbacteria bacterium CG10_big_fil_rev_8_21_14_0_10_38_8</name>
    <dbReference type="NCBI Taxonomy" id="1974582"/>
    <lineage>
        <taxon>Bacteria</taxon>
        <taxon>Candidatus Harrisoniibacteriota</taxon>
    </lineage>
</organism>
<dbReference type="InterPro" id="IPR036138">
    <property type="entry name" value="PBP_dimer_sf"/>
</dbReference>
<evidence type="ECO:0008006" key="7">
    <source>
        <dbReference type="Google" id="ProtNLM"/>
    </source>
</evidence>
<dbReference type="SUPFAM" id="SSF56519">
    <property type="entry name" value="Penicillin binding protein dimerisation domain"/>
    <property type="match status" value="1"/>
</dbReference>
<proteinExistence type="predicted"/>
<dbReference type="EMBL" id="PFAY01000002">
    <property type="protein sequence ID" value="PIT93403.1"/>
    <property type="molecule type" value="Genomic_DNA"/>
</dbReference>
<sequence>MKFRLPLLLFLSSSTFLFIGYTIYNLQINQGEQYTLKAQAQSLTSYESGAERGSIYFTDKKGEKIPAAINKEISVIYLVPREVEDIQETKARILNQLIVDEAKLEESLNKVTDQYEEIKVGATNDEVKRIQAEEIKGVYIKNIRTRYYPFDSLAAHVLGFVGINKTTTKPQGLYGVESYYNRTLTGVTGIFSKSTDGKDITLTIDRVVQVEAEKMAEKIVKEFQAESADIIVQDPRTGKIIAMTSYPTFNPNEYQDSFVKNFINPSVQLQYEPGSAFKVLTMAAGIDSGAITPDTTYTDYGELTIDGRTIRNWDLKAHGLTTMTDVLGQSINTGTVFAQQKMGKEVFYKYIKDFGIKDLTNIDLPGESGGSIAPLEEEKRDINFATASYGQGISVTPIWLINAISAIANGGVLEQPYITNESKSYVSRRILEKETTDQVTKMMIDAVDGAHVAKIPNYSVAGKTGTAYIPNFESGGYTDEVINTYVGFAPATRPEFTILIKLTKPQTQKLAGQTVVPAFRVLAQTLLTYYNSHPDRIE</sequence>
<dbReference type="InterPro" id="IPR005311">
    <property type="entry name" value="PBP_dimer"/>
</dbReference>
<dbReference type="PANTHER" id="PTHR30627">
    <property type="entry name" value="PEPTIDOGLYCAN D,D-TRANSPEPTIDASE"/>
    <property type="match status" value="1"/>
</dbReference>
<reference evidence="6" key="1">
    <citation type="submission" date="2017-09" db="EMBL/GenBank/DDBJ databases">
        <title>Depth-based differentiation of microbial function through sediment-hosted aquifers and enrichment of novel symbionts in the deep terrestrial subsurface.</title>
        <authorList>
            <person name="Probst A.J."/>
            <person name="Ladd B."/>
            <person name="Jarett J.K."/>
            <person name="Geller-Mcgrath D.E."/>
            <person name="Sieber C.M.K."/>
            <person name="Emerson J.B."/>
            <person name="Anantharaman K."/>
            <person name="Thomas B.C."/>
            <person name="Malmstrom R."/>
            <person name="Stieglmeier M."/>
            <person name="Klingl A."/>
            <person name="Woyke T."/>
            <person name="Ryan C.M."/>
            <person name="Banfield J.F."/>
        </authorList>
    </citation>
    <scope>NUCLEOTIDE SEQUENCE [LARGE SCALE GENOMIC DNA]</scope>
</reference>
<dbReference type="InterPro" id="IPR001460">
    <property type="entry name" value="PCN-bd_Tpept"/>
</dbReference>
<feature type="domain" description="Penicillin-binding protein dimerisation" evidence="4">
    <location>
        <begin position="49"/>
        <end position="196"/>
    </location>
</feature>
<evidence type="ECO:0000256" key="1">
    <source>
        <dbReference type="ARBA" id="ARBA00004370"/>
    </source>
</evidence>
<dbReference type="Pfam" id="PF00905">
    <property type="entry name" value="Transpeptidase"/>
    <property type="match status" value="1"/>
</dbReference>
<dbReference type="Gene3D" id="3.90.1310.10">
    <property type="entry name" value="Penicillin-binding protein 2a (Domain 2)"/>
    <property type="match status" value="1"/>
</dbReference>
<dbReference type="InterPro" id="IPR012338">
    <property type="entry name" value="Beta-lactam/transpept-like"/>
</dbReference>
<dbReference type="AlphaFoldDB" id="A0A2M6WKV4"/>
<dbReference type="Gene3D" id="3.30.450.330">
    <property type="match status" value="1"/>
</dbReference>
<comment type="subcellular location">
    <subcellularLocation>
        <location evidence="1">Membrane</location>
    </subcellularLocation>
</comment>